<dbReference type="InterPro" id="IPR036390">
    <property type="entry name" value="WH_DNA-bd_sf"/>
</dbReference>
<evidence type="ECO:0000313" key="6">
    <source>
        <dbReference type="EMBL" id="ODQ63483.1"/>
    </source>
</evidence>
<dbReference type="EMBL" id="KV454414">
    <property type="protein sequence ID" value="ODQ63483.1"/>
    <property type="molecule type" value="Genomic_DNA"/>
</dbReference>
<feature type="domain" description="Rho-GAP" evidence="4">
    <location>
        <begin position="551"/>
        <end position="750"/>
    </location>
</feature>
<dbReference type="PANTHER" id="PTHR23065">
    <property type="entry name" value="PROLINE-SERINE-THREONINE PHOSPHATASE INTERACTING PROTEIN 1"/>
    <property type="match status" value="1"/>
</dbReference>
<dbReference type="CDD" id="cd04399">
    <property type="entry name" value="RhoGAP_fRGD2"/>
    <property type="match status" value="1"/>
</dbReference>
<dbReference type="Gene3D" id="1.10.555.10">
    <property type="entry name" value="Rho GTPase activation protein"/>
    <property type="match status" value="1"/>
</dbReference>
<dbReference type="Gene3D" id="1.20.1270.60">
    <property type="entry name" value="Arfaptin homology (AH) domain/BAR domain"/>
    <property type="match status" value="2"/>
</dbReference>
<keyword evidence="7" id="KW-1185">Reference proteome</keyword>
<dbReference type="SMART" id="SM00324">
    <property type="entry name" value="RhoGAP"/>
    <property type="match status" value="1"/>
</dbReference>
<dbReference type="PROSITE" id="PS50238">
    <property type="entry name" value="RHOGAP"/>
    <property type="match status" value="1"/>
</dbReference>
<dbReference type="InterPro" id="IPR000591">
    <property type="entry name" value="DEP_dom"/>
</dbReference>
<evidence type="ECO:0000259" key="4">
    <source>
        <dbReference type="PROSITE" id="PS50238"/>
    </source>
</evidence>
<evidence type="ECO:0000256" key="1">
    <source>
        <dbReference type="PROSITE-ProRule" id="PRU01077"/>
    </source>
</evidence>
<dbReference type="SUPFAM" id="SSF46785">
    <property type="entry name" value="Winged helix' DNA-binding domain"/>
    <property type="match status" value="1"/>
</dbReference>
<feature type="domain" description="F-BAR" evidence="5">
    <location>
        <begin position="2"/>
        <end position="517"/>
    </location>
</feature>
<protein>
    <recommendedName>
        <fullName evidence="8">Rho-GAP domain-containing protein</fullName>
    </recommendedName>
</protein>
<dbReference type="GO" id="GO:0007264">
    <property type="term" value="P:small GTPase-mediated signal transduction"/>
    <property type="evidence" value="ECO:0007669"/>
    <property type="project" value="TreeGrafter"/>
</dbReference>
<feature type="compositionally biased region" description="Low complexity" evidence="2">
    <location>
        <begin position="185"/>
        <end position="198"/>
    </location>
</feature>
<dbReference type="OrthoDB" id="2155291at2759"/>
<evidence type="ECO:0000313" key="7">
    <source>
        <dbReference type="Proteomes" id="UP000095009"/>
    </source>
</evidence>
<dbReference type="InterPro" id="IPR000198">
    <property type="entry name" value="RhoGAP_dom"/>
</dbReference>
<evidence type="ECO:0008006" key="8">
    <source>
        <dbReference type="Google" id="ProtNLM"/>
    </source>
</evidence>
<dbReference type="GO" id="GO:0005886">
    <property type="term" value="C:plasma membrane"/>
    <property type="evidence" value="ECO:0007669"/>
    <property type="project" value="TreeGrafter"/>
</dbReference>
<dbReference type="Pfam" id="PF00611">
    <property type="entry name" value="FCH"/>
    <property type="match status" value="1"/>
</dbReference>
<dbReference type="Proteomes" id="UP000095009">
    <property type="component" value="Unassembled WGS sequence"/>
</dbReference>
<dbReference type="PROSITE" id="PS51741">
    <property type="entry name" value="F_BAR"/>
    <property type="match status" value="1"/>
</dbReference>
<accession>A0A1E3PDI3</accession>
<proteinExistence type="predicted"/>
<dbReference type="GO" id="GO:0000935">
    <property type="term" value="C:division septum"/>
    <property type="evidence" value="ECO:0007669"/>
    <property type="project" value="TreeGrafter"/>
</dbReference>
<evidence type="ECO:0000259" key="5">
    <source>
        <dbReference type="PROSITE" id="PS51741"/>
    </source>
</evidence>
<feature type="region of interest" description="Disordered" evidence="2">
    <location>
        <begin position="159"/>
        <end position="206"/>
    </location>
</feature>
<evidence type="ECO:0000256" key="2">
    <source>
        <dbReference type="SAM" id="MobiDB-lite"/>
    </source>
</evidence>
<feature type="domain" description="DEP" evidence="3">
    <location>
        <begin position="286"/>
        <end position="377"/>
    </location>
</feature>
<dbReference type="GO" id="GO:0005737">
    <property type="term" value="C:cytoplasm"/>
    <property type="evidence" value="ECO:0007669"/>
    <property type="project" value="TreeGrafter"/>
</dbReference>
<organism evidence="6 7">
    <name type="scientific">Nadsonia fulvescens var. elongata DSM 6958</name>
    <dbReference type="NCBI Taxonomy" id="857566"/>
    <lineage>
        <taxon>Eukaryota</taxon>
        <taxon>Fungi</taxon>
        <taxon>Dikarya</taxon>
        <taxon>Ascomycota</taxon>
        <taxon>Saccharomycotina</taxon>
        <taxon>Dipodascomycetes</taxon>
        <taxon>Dipodascales</taxon>
        <taxon>Dipodascales incertae sedis</taxon>
        <taxon>Nadsonia</taxon>
    </lineage>
</organism>
<evidence type="ECO:0000259" key="3">
    <source>
        <dbReference type="PROSITE" id="PS50186"/>
    </source>
</evidence>
<feature type="region of interest" description="Disordered" evidence="2">
    <location>
        <begin position="761"/>
        <end position="813"/>
    </location>
</feature>
<dbReference type="InterPro" id="IPR001060">
    <property type="entry name" value="FCH_dom"/>
</dbReference>
<dbReference type="PANTHER" id="PTHR23065:SF17">
    <property type="entry name" value="RHO-GTPASE-ACTIVATING PROTEIN RGD2"/>
    <property type="match status" value="1"/>
</dbReference>
<dbReference type="PROSITE" id="PS50186">
    <property type="entry name" value="DEP"/>
    <property type="match status" value="1"/>
</dbReference>
<sequence length="982" mass="109046">MPSFIDSFWSPDYAGGLGVLFEKLHQGCVENEEILALAAARIEAEEFYGNKLKEIPDSLKPRKTGFGKDDGASLRKAYEGMVKEMGGEGQQHLQVTENIKRMVTIPFSKWSEQHSQRVDYSHQTLRNKLKIYERDGVEAQKAQKKYFNKCRMLENYIDENGTEDSDGNGNERVDVTQHQLPKSRSGSSPTKNASSNSSVERKTASQGIADFSKRASLLFSKASIPVMSSGSDTTTHEAASSENDPIQSSSPSSNATDAENPTARQVIELAGVYYEPSDVAVLLDHMLTEIPQKSVKVPILGTYDDVSAGDVIVEWIMANIPFANNDGMTHMAYSERFGQDLISNGFLRQIGTVSNKFANSSVLNYQWKKEAFIKAGHIINTGSNNNNGSSGDSGFGIPITGSSFASSTTDYLGETFQNFVVGNNSEETTRQRLQREVCDLDNKYKQSVIKLDDSRCDLEENIAEHVKFMERCERDRLKAIKAVFLDFLASISNNIPSIQASVDNLLLYQETINPANDLRYLLECYRTGPYLPKVTVYDNYYNATDDQTFGIDLELRSRGDRKKVPFVVAALLSHLDNIYPLLDNDDIRRQLWTVHVSLQMTHSLRRQINTGKPFPKSILEEYEPPIVASVLKLYFLELPDSLVPSQYYDIIKTIYTQHGSDADPSSRISAIQNTFAQFCISNIATLDALFTHLTRLISVVGATDDYLVSLSQEFALCVLRPREQSAITLSDNRSSYRLAHDLLTYKERIFSELKRQNSELRRTSRSFTGDHLPSVPGGGNGYNPTAELHIGSGSRTVSLSSNSASNPSAHTNNMRQASLQNRLEALNIQKGVNSKGHHYETNQKQGYQDHPAANHNAQIILPKRLQQPHIAVKEPLGSTPETAIVFDNEVEASVSADDAQKLSDTHRSEKRKSTDSVSDESRVGGGARHGQSLTSVSMDADTIEDGLKIVTEAEFDSQGSEGEDTNAEVDNDDDTNSIQEED</sequence>
<dbReference type="InterPro" id="IPR008936">
    <property type="entry name" value="Rho_GTPase_activation_prot"/>
</dbReference>
<feature type="compositionally biased region" description="Acidic residues" evidence="2">
    <location>
        <begin position="961"/>
        <end position="982"/>
    </location>
</feature>
<dbReference type="SMART" id="SM00055">
    <property type="entry name" value="FCH"/>
    <property type="match status" value="1"/>
</dbReference>
<feature type="compositionally biased region" description="Basic and acidic residues" evidence="2">
    <location>
        <begin position="898"/>
        <end position="922"/>
    </location>
</feature>
<dbReference type="SUPFAM" id="SSF103657">
    <property type="entry name" value="BAR/IMD domain-like"/>
    <property type="match status" value="1"/>
</dbReference>
<dbReference type="SUPFAM" id="SSF48350">
    <property type="entry name" value="GTPase activation domain, GAP"/>
    <property type="match status" value="1"/>
</dbReference>
<dbReference type="GO" id="GO:0005096">
    <property type="term" value="F:GTPase activator activity"/>
    <property type="evidence" value="ECO:0007669"/>
    <property type="project" value="TreeGrafter"/>
</dbReference>
<name>A0A1E3PDI3_9ASCO</name>
<reference evidence="6 7" key="1">
    <citation type="journal article" date="2016" name="Proc. Natl. Acad. Sci. U.S.A.">
        <title>Comparative genomics of biotechnologically important yeasts.</title>
        <authorList>
            <person name="Riley R."/>
            <person name="Haridas S."/>
            <person name="Wolfe K.H."/>
            <person name="Lopes M.R."/>
            <person name="Hittinger C.T."/>
            <person name="Goeker M."/>
            <person name="Salamov A.A."/>
            <person name="Wisecaver J.H."/>
            <person name="Long T.M."/>
            <person name="Calvey C.H."/>
            <person name="Aerts A.L."/>
            <person name="Barry K.W."/>
            <person name="Choi C."/>
            <person name="Clum A."/>
            <person name="Coughlan A.Y."/>
            <person name="Deshpande S."/>
            <person name="Douglass A.P."/>
            <person name="Hanson S.J."/>
            <person name="Klenk H.-P."/>
            <person name="LaButti K.M."/>
            <person name="Lapidus A."/>
            <person name="Lindquist E.A."/>
            <person name="Lipzen A.M."/>
            <person name="Meier-Kolthoff J.P."/>
            <person name="Ohm R.A."/>
            <person name="Otillar R.P."/>
            <person name="Pangilinan J.L."/>
            <person name="Peng Y."/>
            <person name="Rokas A."/>
            <person name="Rosa C.A."/>
            <person name="Scheuner C."/>
            <person name="Sibirny A.A."/>
            <person name="Slot J.C."/>
            <person name="Stielow J.B."/>
            <person name="Sun H."/>
            <person name="Kurtzman C.P."/>
            <person name="Blackwell M."/>
            <person name="Grigoriev I.V."/>
            <person name="Jeffries T.W."/>
        </authorList>
    </citation>
    <scope>NUCLEOTIDE SEQUENCE [LARGE SCALE GENOMIC DNA]</scope>
    <source>
        <strain evidence="6 7">DSM 6958</strain>
    </source>
</reference>
<dbReference type="AlphaFoldDB" id="A0A1E3PDI3"/>
<dbReference type="Pfam" id="PF00620">
    <property type="entry name" value="RhoGAP"/>
    <property type="match status" value="1"/>
</dbReference>
<dbReference type="GO" id="GO:0007010">
    <property type="term" value="P:cytoskeleton organization"/>
    <property type="evidence" value="ECO:0007669"/>
    <property type="project" value="TreeGrafter"/>
</dbReference>
<gene>
    <name evidence="6" type="ORF">NADFUDRAFT_80294</name>
</gene>
<dbReference type="InterPro" id="IPR027267">
    <property type="entry name" value="AH/BAR_dom_sf"/>
</dbReference>
<dbReference type="STRING" id="857566.A0A1E3PDI3"/>
<keyword evidence="1" id="KW-0175">Coiled coil</keyword>
<feature type="region of interest" description="Disordered" evidence="2">
    <location>
        <begin position="893"/>
        <end position="982"/>
    </location>
</feature>
<feature type="compositionally biased region" description="Low complexity" evidence="2">
    <location>
        <begin position="794"/>
        <end position="813"/>
    </location>
</feature>
<dbReference type="InterPro" id="IPR031160">
    <property type="entry name" value="F_BAR_dom"/>
</dbReference>
<feature type="region of interest" description="Disordered" evidence="2">
    <location>
        <begin position="227"/>
        <end position="260"/>
    </location>
</feature>